<dbReference type="OrthoDB" id="9794671at2"/>
<protein>
    <submittedName>
        <fullName evidence="2">Stage II sporulation protein D</fullName>
    </submittedName>
</protein>
<dbReference type="AlphaFoldDB" id="A0A845L6B1"/>
<dbReference type="PANTHER" id="PTHR30032">
    <property type="entry name" value="N-ACETYLMURAMOYL-L-ALANINE AMIDASE-RELATED"/>
    <property type="match status" value="1"/>
</dbReference>
<dbReference type="InterPro" id="IPR051922">
    <property type="entry name" value="Bact_Sporulation_Assoc"/>
</dbReference>
<dbReference type="InterPro" id="IPR013693">
    <property type="entry name" value="SpoIID/LytB_N"/>
</dbReference>
<dbReference type="NCBIfam" id="TIGR02870">
    <property type="entry name" value="spore_II_D"/>
    <property type="match status" value="1"/>
</dbReference>
<evidence type="ECO:0000313" key="2">
    <source>
        <dbReference type="EMBL" id="MZP30779.1"/>
    </source>
</evidence>
<dbReference type="GO" id="GO:0030288">
    <property type="term" value="C:outer membrane-bounded periplasmic space"/>
    <property type="evidence" value="ECO:0007669"/>
    <property type="project" value="TreeGrafter"/>
</dbReference>
<dbReference type="Proteomes" id="UP000463470">
    <property type="component" value="Unassembled WGS sequence"/>
</dbReference>
<dbReference type="EMBL" id="WXEY01000018">
    <property type="protein sequence ID" value="MZP30779.1"/>
    <property type="molecule type" value="Genomic_DNA"/>
</dbReference>
<sequence length="318" mass="35505">MRHWRQRRWNLRRWKLGLAMTLIAGLLVVLAIPWLSVYGPYLRLRLSPAAGPEVTVRTEQDQMIRMPMEEYLVGVLAGEMQPQDPPEALKAMAVAARSFAWLRVERGETLCATVHCQVWLSPEQRLQRWGALNTPRFTEQILSAVAATRGQMLLYKNKVIDATYHASCGGRTESAAAVWGREIPYLQSVSCPEKPELREARFTPGELDARLGTALAAMASKLRRNAVEVVDRTETGRVKRVRVAGEEIEGTRFRNALGLASTDLRLNWDGSGLRVETRGHGHAVGLCQAGAVAMGEKGDRYVGILGHYYPGTRLETLY</sequence>
<feature type="domain" description="Sporulation stage II protein D amidase enhancer LytB N-terminal" evidence="1">
    <location>
        <begin position="60"/>
        <end position="155"/>
    </location>
</feature>
<evidence type="ECO:0000313" key="3">
    <source>
        <dbReference type="Proteomes" id="UP000463470"/>
    </source>
</evidence>
<dbReference type="RefSeq" id="WP_161259301.1">
    <property type="nucleotide sequence ID" value="NZ_WXEY01000018.1"/>
</dbReference>
<dbReference type="InterPro" id="IPR014225">
    <property type="entry name" value="Spore_II_D_firmicutes"/>
</dbReference>
<name>A0A845L6B1_9FIRM</name>
<dbReference type="GO" id="GO:0030435">
    <property type="term" value="P:sporulation resulting in formation of a cellular spore"/>
    <property type="evidence" value="ECO:0007669"/>
    <property type="project" value="InterPro"/>
</dbReference>
<reference evidence="2 3" key="1">
    <citation type="submission" date="2020-01" db="EMBL/GenBank/DDBJ databases">
        <title>Whole-genome sequence of Heliobacterium undosum DSM 13378.</title>
        <authorList>
            <person name="Kyndt J.A."/>
            <person name="Meyer T.E."/>
        </authorList>
    </citation>
    <scope>NUCLEOTIDE SEQUENCE [LARGE SCALE GENOMIC DNA]</scope>
    <source>
        <strain evidence="2 3">DSM 13378</strain>
    </source>
</reference>
<dbReference type="PANTHER" id="PTHR30032:SF4">
    <property type="entry name" value="AMIDASE ENHANCER"/>
    <property type="match status" value="1"/>
</dbReference>
<dbReference type="NCBIfam" id="TIGR02669">
    <property type="entry name" value="SpoIID_LytB"/>
    <property type="match status" value="1"/>
</dbReference>
<keyword evidence="3" id="KW-1185">Reference proteome</keyword>
<accession>A0A845L6B1</accession>
<organism evidence="2 3">
    <name type="scientific">Heliomicrobium undosum</name>
    <dbReference type="NCBI Taxonomy" id="121734"/>
    <lineage>
        <taxon>Bacteria</taxon>
        <taxon>Bacillati</taxon>
        <taxon>Bacillota</taxon>
        <taxon>Clostridia</taxon>
        <taxon>Eubacteriales</taxon>
        <taxon>Heliobacteriaceae</taxon>
        <taxon>Heliomicrobium</taxon>
    </lineage>
</organism>
<gene>
    <name evidence="2" type="primary">spoIID</name>
    <name evidence="2" type="ORF">GTO91_13755</name>
</gene>
<comment type="caution">
    <text evidence="2">The sequence shown here is derived from an EMBL/GenBank/DDBJ whole genome shotgun (WGS) entry which is preliminary data.</text>
</comment>
<dbReference type="Pfam" id="PF08486">
    <property type="entry name" value="SpoIID"/>
    <property type="match status" value="1"/>
</dbReference>
<dbReference type="InterPro" id="IPR013486">
    <property type="entry name" value="SpoIID/LytB"/>
</dbReference>
<proteinExistence type="predicted"/>
<evidence type="ECO:0000259" key="1">
    <source>
        <dbReference type="Pfam" id="PF08486"/>
    </source>
</evidence>